<evidence type="ECO:0000256" key="5">
    <source>
        <dbReference type="ARBA" id="ARBA00022723"/>
    </source>
</evidence>
<dbReference type="GO" id="GO:0006269">
    <property type="term" value="P:DNA replication, synthesis of primer"/>
    <property type="evidence" value="ECO:0007669"/>
    <property type="project" value="UniProtKB-KW"/>
</dbReference>
<evidence type="ECO:0000256" key="3">
    <source>
        <dbReference type="ARBA" id="ARBA00022515"/>
    </source>
</evidence>
<proteinExistence type="inferred from homology"/>
<feature type="binding site" evidence="10">
    <location>
        <position position="303"/>
    </location>
    <ligand>
        <name>[4Fe-4S] cluster</name>
        <dbReference type="ChEBI" id="CHEBI:49883"/>
    </ligand>
</feature>
<evidence type="ECO:0000256" key="1">
    <source>
        <dbReference type="ARBA" id="ARBA00010564"/>
    </source>
</evidence>
<keyword evidence="4 9" id="KW-0235">DNA replication</keyword>
<feature type="domain" description="DNA primase large subunit C-terminal" evidence="12">
    <location>
        <begin position="294"/>
        <end position="473"/>
    </location>
</feature>
<keyword evidence="3 9" id="KW-0639">Primosome</keyword>
<evidence type="ECO:0000313" key="13">
    <source>
        <dbReference type="EMBL" id="KAJ3479234.1"/>
    </source>
</evidence>
<dbReference type="CDD" id="cd07322">
    <property type="entry name" value="PriL_PriS_Eukaryotic"/>
    <property type="match status" value="1"/>
</dbReference>
<dbReference type="Pfam" id="PF26466">
    <property type="entry name" value="DNA_primase_lrg_N"/>
    <property type="match status" value="1"/>
</dbReference>
<keyword evidence="14" id="KW-1185">Reference proteome</keyword>
<keyword evidence="2 9" id="KW-0004">4Fe-4S</keyword>
<dbReference type="GO" id="GO:0051539">
    <property type="term" value="F:4 iron, 4 sulfur cluster binding"/>
    <property type="evidence" value="ECO:0007669"/>
    <property type="project" value="UniProtKB-UniRule"/>
</dbReference>
<dbReference type="Gene3D" id="1.20.930.80">
    <property type="match status" value="1"/>
</dbReference>
<dbReference type="AlphaFoldDB" id="A0AAD5UXI7"/>
<keyword evidence="8 9" id="KW-0238">DNA-binding</keyword>
<dbReference type="GO" id="GO:0005658">
    <property type="term" value="C:alpha DNA polymerase:primase complex"/>
    <property type="evidence" value="ECO:0007669"/>
    <property type="project" value="TreeGrafter"/>
</dbReference>
<dbReference type="Proteomes" id="UP001212997">
    <property type="component" value="Unassembled WGS sequence"/>
</dbReference>
<accession>A0AAD5UXI7</accession>
<evidence type="ECO:0000256" key="11">
    <source>
        <dbReference type="SAM" id="MobiDB-lite"/>
    </source>
</evidence>
<feature type="binding site" evidence="10">
    <location>
        <position position="398"/>
    </location>
    <ligand>
        <name>[4Fe-4S] cluster</name>
        <dbReference type="ChEBI" id="CHEBI:49883"/>
    </ligand>
</feature>
<dbReference type="PANTHER" id="PTHR10537">
    <property type="entry name" value="DNA PRIMASE LARGE SUBUNIT"/>
    <property type="match status" value="1"/>
</dbReference>
<sequence>MYKVQKKKPEVDIHSQLKYRFRLNFYDKPPLDDIIIEDFETFALDRLRVLAEIETAFVRNSPWETIKKHTEDQCRKYLELGHTTAKTKDLDRERQKDHISHFVLRLAFCRTEELRRRFVKAETTLFRIRYANEDPQELISFLKSRDFDWVEVSSAEIEQYRDQLDAAGGKGSDTFYKVGLNRDAVVVFPEVIGLHQVKWTRVPDLVEKRKVFLKGGMAYVSSKEQSSIIFQSFQAHLEKALELTAKALPRLDEDTRIVPILDHLSQGFLAGGTSEWNNATSANGDEITADMVDDISRKHFPACMRNLHNALKRDRHMKHFGRLQYGLFLKVLGLSIDEAITFWRRGMSTIQDDKFNKEYKYNIRHSYGLEGKRANYPAKSCQQILMNDQPGSGDSHGCPYRHFSPENLQTALLSMYSSQGLTSADIPEIMQIVKGGHYHVACTRVFEITHAKYGIRKDNGVGDGESVTHPNQYAAKSRELELGATKGAVKKDTDGDVAMS</sequence>
<name>A0AAD5UXI7_9APHY</name>
<evidence type="ECO:0000256" key="6">
    <source>
        <dbReference type="ARBA" id="ARBA00023004"/>
    </source>
</evidence>
<dbReference type="PIRSF" id="PIRSF009449">
    <property type="entry name" value="DNA_primase_large_subunit"/>
    <property type="match status" value="1"/>
</dbReference>
<dbReference type="InterPro" id="IPR007238">
    <property type="entry name" value="DNA_primase_lsu_euk/arc"/>
</dbReference>
<evidence type="ECO:0000256" key="10">
    <source>
        <dbReference type="PIRSR" id="PIRSR009449-1"/>
    </source>
</evidence>
<evidence type="ECO:0000256" key="2">
    <source>
        <dbReference type="ARBA" id="ARBA00022485"/>
    </source>
</evidence>
<evidence type="ECO:0000256" key="7">
    <source>
        <dbReference type="ARBA" id="ARBA00023014"/>
    </source>
</evidence>
<dbReference type="EMBL" id="JANAWD010000453">
    <property type="protein sequence ID" value="KAJ3479234.1"/>
    <property type="molecule type" value="Genomic_DNA"/>
</dbReference>
<dbReference type="GO" id="GO:0046872">
    <property type="term" value="F:metal ion binding"/>
    <property type="evidence" value="ECO:0007669"/>
    <property type="project" value="UniProtKB-UniRule"/>
</dbReference>
<keyword evidence="7 9" id="KW-0411">Iron-sulfur</keyword>
<protein>
    <recommendedName>
        <fullName evidence="9">DNA primase large subunit</fullName>
    </recommendedName>
</protein>
<reference evidence="13" key="1">
    <citation type="submission" date="2022-07" db="EMBL/GenBank/DDBJ databases">
        <title>Genome Sequence of Physisporinus lineatus.</title>
        <authorList>
            <person name="Buettner E."/>
        </authorList>
    </citation>
    <scope>NUCLEOTIDE SEQUENCE</scope>
    <source>
        <strain evidence="13">VT162</strain>
    </source>
</reference>
<comment type="function">
    <text evidence="9">DNA primase is the polymerase that synthesizes small RNA primers for the Okazaki fragments made during discontinuous DNA replication.</text>
</comment>
<feature type="region of interest" description="Disordered" evidence="11">
    <location>
        <begin position="457"/>
        <end position="500"/>
    </location>
</feature>
<evidence type="ECO:0000256" key="8">
    <source>
        <dbReference type="ARBA" id="ARBA00023125"/>
    </source>
</evidence>
<keyword evidence="5 9" id="KW-0479">Metal-binding</keyword>
<gene>
    <name evidence="13" type="ORF">NLI96_g9205</name>
</gene>
<dbReference type="GO" id="GO:0003677">
    <property type="term" value="F:DNA binding"/>
    <property type="evidence" value="ECO:0007669"/>
    <property type="project" value="UniProtKB-UniRule"/>
</dbReference>
<dbReference type="PANTHER" id="PTHR10537:SF3">
    <property type="entry name" value="DNA PRIMASE LARGE SUBUNIT"/>
    <property type="match status" value="1"/>
</dbReference>
<keyword evidence="6 9" id="KW-0408">Iron</keyword>
<comment type="cofactor">
    <cofactor evidence="9">
        <name>[4Fe-4S] cluster</name>
        <dbReference type="ChEBI" id="CHEBI:49883"/>
    </cofactor>
    <text evidence="9">Binds 1 [4Fe-4S] cluster.</text>
</comment>
<feature type="binding site" evidence="10">
    <location>
        <position position="442"/>
    </location>
    <ligand>
        <name>[4Fe-4S] cluster</name>
        <dbReference type="ChEBI" id="CHEBI:49883"/>
    </ligand>
</feature>
<evidence type="ECO:0000259" key="12">
    <source>
        <dbReference type="Pfam" id="PF04104"/>
    </source>
</evidence>
<organism evidence="13 14">
    <name type="scientific">Meripilus lineatus</name>
    <dbReference type="NCBI Taxonomy" id="2056292"/>
    <lineage>
        <taxon>Eukaryota</taxon>
        <taxon>Fungi</taxon>
        <taxon>Dikarya</taxon>
        <taxon>Basidiomycota</taxon>
        <taxon>Agaricomycotina</taxon>
        <taxon>Agaricomycetes</taxon>
        <taxon>Polyporales</taxon>
        <taxon>Meripilaceae</taxon>
        <taxon>Meripilus</taxon>
    </lineage>
</organism>
<evidence type="ECO:0000313" key="14">
    <source>
        <dbReference type="Proteomes" id="UP001212997"/>
    </source>
</evidence>
<evidence type="ECO:0000256" key="9">
    <source>
        <dbReference type="PIRNR" id="PIRNR009449"/>
    </source>
</evidence>
<evidence type="ECO:0000256" key="4">
    <source>
        <dbReference type="ARBA" id="ARBA00022705"/>
    </source>
</evidence>
<dbReference type="Pfam" id="PF04104">
    <property type="entry name" value="DNA_primase_lrg"/>
    <property type="match status" value="1"/>
</dbReference>
<feature type="binding site" evidence="10">
    <location>
        <position position="381"/>
    </location>
    <ligand>
        <name>[4Fe-4S] cluster</name>
        <dbReference type="ChEBI" id="CHEBI:49883"/>
    </ligand>
</feature>
<dbReference type="GO" id="GO:0006270">
    <property type="term" value="P:DNA replication initiation"/>
    <property type="evidence" value="ECO:0007669"/>
    <property type="project" value="TreeGrafter"/>
</dbReference>
<dbReference type="InterPro" id="IPR016558">
    <property type="entry name" value="DNA_primase_lsu_euk"/>
</dbReference>
<comment type="caution">
    <text evidence="13">The sequence shown here is derived from an EMBL/GenBank/DDBJ whole genome shotgun (WGS) entry which is preliminary data.</text>
</comment>
<dbReference type="InterPro" id="IPR058560">
    <property type="entry name" value="DNA_primase_C"/>
</dbReference>
<comment type="similarity">
    <text evidence="1 9">Belongs to the eukaryotic-type primase large subunit family.</text>
</comment>